<evidence type="ECO:0000259" key="1">
    <source>
        <dbReference type="Pfam" id="PF14082"/>
    </source>
</evidence>
<evidence type="ECO:0000313" key="3">
    <source>
        <dbReference type="Proteomes" id="UP001501218"/>
    </source>
</evidence>
<evidence type="ECO:0000313" key="2">
    <source>
        <dbReference type="EMBL" id="GAA2330145.1"/>
    </source>
</evidence>
<keyword evidence="3" id="KW-1185">Reference proteome</keyword>
<reference evidence="3" key="1">
    <citation type="journal article" date="2019" name="Int. J. Syst. Evol. Microbiol.">
        <title>The Global Catalogue of Microorganisms (GCM) 10K type strain sequencing project: providing services to taxonomists for standard genome sequencing and annotation.</title>
        <authorList>
            <consortium name="The Broad Institute Genomics Platform"/>
            <consortium name="The Broad Institute Genome Sequencing Center for Infectious Disease"/>
            <person name="Wu L."/>
            <person name="Ma J."/>
        </authorList>
    </citation>
    <scope>NUCLEOTIDE SEQUENCE [LARGE SCALE GENOMIC DNA]</scope>
    <source>
        <strain evidence="3">JCM 16221</strain>
    </source>
</reference>
<dbReference type="EMBL" id="BAAARA010000001">
    <property type="protein sequence ID" value="GAA2330145.1"/>
    <property type="molecule type" value="Genomic_DNA"/>
</dbReference>
<feature type="domain" description="Shedu protein SduA C-terminal" evidence="1">
    <location>
        <begin position="240"/>
        <end position="389"/>
    </location>
</feature>
<gene>
    <name evidence="2" type="ORF">GCM10009854_01170</name>
</gene>
<sequence>MTVRADWTLERQLEMVEKEAVDVEVKDAINTVLRHMRSGKGRHRRGGATLVKLLEIARLRASEENEWDVVCLIQDALYYATGRILRPDFEERYRLFQEGARNEGRREFVASALNLTGRYVKEAGRKFLDEHTEATANELLTHLVSFGEDARFLEAPADRPGRYRILRGSAETAAWLERVLRDRIDVEDPVEAARRIVTSPEAIKVLVADEDGRTLLKATELKQRSDRLSQLRNIAADPSATEHDLQHALEAQPWIFGGRFVGAAARRRMVPGDEVDIPLLRADGALHIVELKRAMGVPALVKWHRNALVPTADVHDAVAQAINYLVRLDENRHRLREEFSIETRRASAVVLIGHPAKHPQVPEEAINEALRTLNTHVNRVEVLTYKELLDNAERSLGGAPIPTMNGQHPIAPDQLR</sequence>
<comment type="caution">
    <text evidence="2">The sequence shown here is derived from an EMBL/GenBank/DDBJ whole genome shotgun (WGS) entry which is preliminary data.</text>
</comment>
<protein>
    <recommendedName>
        <fullName evidence="1">Shedu protein SduA C-terminal domain-containing protein</fullName>
    </recommendedName>
</protein>
<dbReference type="Proteomes" id="UP001501218">
    <property type="component" value="Unassembled WGS sequence"/>
</dbReference>
<proteinExistence type="predicted"/>
<dbReference type="Pfam" id="PF14082">
    <property type="entry name" value="SduA_C"/>
    <property type="match status" value="1"/>
</dbReference>
<name>A0ABP5SFJ7_9PSEU</name>
<dbReference type="RefSeq" id="WP_344125250.1">
    <property type="nucleotide sequence ID" value="NZ_BAAARA010000001.1"/>
</dbReference>
<accession>A0ABP5SFJ7</accession>
<organism evidence="2 3">
    <name type="scientific">Saccharopolyspora halophila</name>
    <dbReference type="NCBI Taxonomy" id="405551"/>
    <lineage>
        <taxon>Bacteria</taxon>
        <taxon>Bacillati</taxon>
        <taxon>Actinomycetota</taxon>
        <taxon>Actinomycetes</taxon>
        <taxon>Pseudonocardiales</taxon>
        <taxon>Pseudonocardiaceae</taxon>
        <taxon>Saccharopolyspora</taxon>
    </lineage>
</organism>
<dbReference type="InterPro" id="IPR025359">
    <property type="entry name" value="SduA_C"/>
</dbReference>